<dbReference type="CDD" id="cd09859">
    <property type="entry name" value="PIN_53EXO"/>
    <property type="match status" value="1"/>
</dbReference>
<dbReference type="GO" id="GO:0017108">
    <property type="term" value="F:5'-flap endonuclease activity"/>
    <property type="evidence" value="ECO:0007669"/>
    <property type="project" value="InterPro"/>
</dbReference>
<feature type="domain" description="5'-3' exonuclease" evidence="3">
    <location>
        <begin position="1"/>
        <end position="255"/>
    </location>
</feature>
<evidence type="ECO:0000259" key="3">
    <source>
        <dbReference type="SMART" id="SM00475"/>
    </source>
</evidence>
<protein>
    <recommendedName>
        <fullName evidence="3">5'-3' exonuclease domain-containing protein</fullName>
    </recommendedName>
</protein>
<dbReference type="PANTHER" id="PTHR42646:SF2">
    <property type="entry name" value="5'-3' EXONUCLEASE FAMILY PROTEIN"/>
    <property type="match status" value="1"/>
</dbReference>
<organism evidence="4">
    <name type="scientific">marine sediment metagenome</name>
    <dbReference type="NCBI Taxonomy" id="412755"/>
    <lineage>
        <taxon>unclassified sequences</taxon>
        <taxon>metagenomes</taxon>
        <taxon>ecological metagenomes</taxon>
    </lineage>
</organism>
<dbReference type="SMART" id="SM00279">
    <property type="entry name" value="HhH2"/>
    <property type="match status" value="1"/>
</dbReference>
<dbReference type="Pfam" id="PF02739">
    <property type="entry name" value="5_3_exonuc_N"/>
    <property type="match status" value="1"/>
</dbReference>
<proteinExistence type="predicted"/>
<dbReference type="InterPro" id="IPR020046">
    <property type="entry name" value="5-3_exonucl_a-hlix_arch_N"/>
</dbReference>
<dbReference type="SUPFAM" id="SSF88723">
    <property type="entry name" value="PIN domain-like"/>
    <property type="match status" value="1"/>
</dbReference>
<dbReference type="GO" id="GO:0008409">
    <property type="term" value="F:5'-3' exonuclease activity"/>
    <property type="evidence" value="ECO:0007669"/>
    <property type="project" value="InterPro"/>
</dbReference>
<dbReference type="GO" id="GO:0003677">
    <property type="term" value="F:DNA binding"/>
    <property type="evidence" value="ECO:0007669"/>
    <property type="project" value="InterPro"/>
</dbReference>
<dbReference type="InterPro" id="IPR002421">
    <property type="entry name" value="5-3_exonuclease"/>
</dbReference>
<dbReference type="InterPro" id="IPR036279">
    <property type="entry name" value="5-3_exonuclease_C_sf"/>
</dbReference>
<dbReference type="InterPro" id="IPR038969">
    <property type="entry name" value="FEN"/>
</dbReference>
<dbReference type="GO" id="GO:0033567">
    <property type="term" value="P:DNA replication, Okazaki fragment processing"/>
    <property type="evidence" value="ECO:0007669"/>
    <property type="project" value="InterPro"/>
</dbReference>
<evidence type="ECO:0000256" key="1">
    <source>
        <dbReference type="ARBA" id="ARBA00022722"/>
    </source>
</evidence>
<sequence>MSTILLLDTNYLAHRAFYSTGHLSHDGEGTGILYGILQTVDQLQDRFATDKVVFAFDRGYVGRTEIFPDYKANRYKKEKTEEELEQIREFRKQLSQIRDKWLPMLGYRNVFWQNGYEADDVIASLSFIFPFHSANTVYEFIIVSSDKDLWQLVNQHVRCYNPQTQVLTTWESFQKEWGVDPEMWPHVKAIAGDPSDGIPGVKGVGLKTAAKYYSGGLKEDSAVYKRIIGEGVEIHNRNIKLIRLPFPGTEKFELREDRVTAKRREKVFRKLGFAGGRVRGVRKRKRKEVVETGGFF</sequence>
<reference evidence="4" key="1">
    <citation type="journal article" date="2015" name="Nature">
        <title>Complex archaea that bridge the gap between prokaryotes and eukaryotes.</title>
        <authorList>
            <person name="Spang A."/>
            <person name="Saw J.H."/>
            <person name="Jorgensen S.L."/>
            <person name="Zaremba-Niedzwiedzka K."/>
            <person name="Martijn J."/>
            <person name="Lind A.E."/>
            <person name="van Eijk R."/>
            <person name="Schleper C."/>
            <person name="Guy L."/>
            <person name="Ettema T.J."/>
        </authorList>
    </citation>
    <scope>NUCLEOTIDE SEQUENCE</scope>
</reference>
<comment type="caution">
    <text evidence="4">The sequence shown here is derived from an EMBL/GenBank/DDBJ whole genome shotgun (WGS) entry which is preliminary data.</text>
</comment>
<dbReference type="AlphaFoldDB" id="A0A0F9U9N2"/>
<accession>A0A0F9U9N2</accession>
<dbReference type="SUPFAM" id="SSF47807">
    <property type="entry name" value="5' to 3' exonuclease, C-terminal subdomain"/>
    <property type="match status" value="1"/>
</dbReference>
<dbReference type="Gene3D" id="1.10.150.20">
    <property type="entry name" value="5' to 3' exonuclease, C-terminal subdomain"/>
    <property type="match status" value="1"/>
</dbReference>
<gene>
    <name evidence="4" type="ORF">LCGC14_0248610</name>
</gene>
<dbReference type="SMART" id="SM00475">
    <property type="entry name" value="53EXOc"/>
    <property type="match status" value="1"/>
</dbReference>
<dbReference type="InterPro" id="IPR029060">
    <property type="entry name" value="PIN-like_dom_sf"/>
</dbReference>
<dbReference type="Gene3D" id="3.40.50.1010">
    <property type="entry name" value="5'-nuclease"/>
    <property type="match status" value="1"/>
</dbReference>
<dbReference type="InterPro" id="IPR008918">
    <property type="entry name" value="HhH2"/>
</dbReference>
<name>A0A0F9U9N2_9ZZZZ</name>
<keyword evidence="1" id="KW-0540">Nuclease</keyword>
<dbReference type="PANTHER" id="PTHR42646">
    <property type="entry name" value="FLAP ENDONUCLEASE XNI"/>
    <property type="match status" value="1"/>
</dbReference>
<evidence type="ECO:0000256" key="2">
    <source>
        <dbReference type="ARBA" id="ARBA00022801"/>
    </source>
</evidence>
<keyword evidence="2" id="KW-0378">Hydrolase</keyword>
<dbReference type="EMBL" id="LAZR01000129">
    <property type="protein sequence ID" value="KKN88299.1"/>
    <property type="molecule type" value="Genomic_DNA"/>
</dbReference>
<evidence type="ECO:0000313" key="4">
    <source>
        <dbReference type="EMBL" id="KKN88299.1"/>
    </source>
</evidence>